<dbReference type="GO" id="GO:0006298">
    <property type="term" value="P:mismatch repair"/>
    <property type="evidence" value="ECO:0007669"/>
    <property type="project" value="InterPro"/>
</dbReference>
<proteinExistence type="predicted"/>
<dbReference type="InterPro" id="IPR007696">
    <property type="entry name" value="DNA_mismatch_repair_MutS_core"/>
</dbReference>
<evidence type="ECO:0000313" key="3">
    <source>
        <dbReference type="Proteomes" id="UP001288944"/>
    </source>
</evidence>
<dbReference type="SUPFAM" id="SSF53150">
    <property type="entry name" value="DNA repair protein MutS, domain II"/>
    <property type="match status" value="1"/>
</dbReference>
<dbReference type="Gene3D" id="1.10.1420.10">
    <property type="match status" value="1"/>
</dbReference>
<evidence type="ECO:0000259" key="1">
    <source>
        <dbReference type="Pfam" id="PF05192"/>
    </source>
</evidence>
<dbReference type="GO" id="GO:0005829">
    <property type="term" value="C:cytosol"/>
    <property type="evidence" value="ECO:0007669"/>
    <property type="project" value="TreeGrafter"/>
</dbReference>
<dbReference type="PANTHER" id="PTHR11361">
    <property type="entry name" value="DNA MISMATCH REPAIR PROTEIN MUTS FAMILY MEMBER"/>
    <property type="match status" value="1"/>
</dbReference>
<organism evidence="2 3">
    <name type="scientific">Clostridium perfringens</name>
    <dbReference type="NCBI Taxonomy" id="1502"/>
    <lineage>
        <taxon>Bacteria</taxon>
        <taxon>Bacillati</taxon>
        <taxon>Bacillota</taxon>
        <taxon>Clostridia</taxon>
        <taxon>Eubacteriales</taxon>
        <taxon>Clostridiaceae</taxon>
        <taxon>Clostridium</taxon>
    </lineage>
</organism>
<feature type="non-terminal residue" evidence="2">
    <location>
        <position position="1"/>
    </location>
</feature>
<sequence>LKTTQKRSLGQLTTIREVEPDHYLVLDPFTRRNLELTETVRERAKKGSLLWLLDKTETSMGGRMLRRWIDKPLLNRTSIEARLEAVDTLYHQLIWREELREQLAAIYDLERLVARIAFGTANG</sequence>
<comment type="caution">
    <text evidence="2">The sequence shown here is derived from an EMBL/GenBank/DDBJ whole genome shotgun (WGS) entry which is preliminary data.</text>
</comment>
<protein>
    <submittedName>
        <fullName evidence="2">DNA mismatch repair protein MutS</fullName>
    </submittedName>
</protein>
<dbReference type="InterPro" id="IPR045076">
    <property type="entry name" value="MutS"/>
</dbReference>
<name>A0AAW9K9L5_CLOPF</name>
<accession>A0AAW9K9L5</accession>
<dbReference type="Proteomes" id="UP001288944">
    <property type="component" value="Unassembled WGS sequence"/>
</dbReference>
<dbReference type="AlphaFoldDB" id="A0AAW9K9L5"/>
<dbReference type="InterPro" id="IPR036187">
    <property type="entry name" value="DNA_mismatch_repair_MutS_sf"/>
</dbReference>
<dbReference type="InterPro" id="IPR036678">
    <property type="entry name" value="MutS_con_dom_sf"/>
</dbReference>
<dbReference type="GO" id="GO:0005524">
    <property type="term" value="F:ATP binding"/>
    <property type="evidence" value="ECO:0007669"/>
    <property type="project" value="InterPro"/>
</dbReference>
<reference evidence="2" key="1">
    <citation type="submission" date="2019-11" db="EMBL/GenBank/DDBJ databases">
        <title>Characterization of Clostridium perfringens isolates from swine manure treated agricultural soils.</title>
        <authorList>
            <person name="Wushke S.T."/>
        </authorList>
    </citation>
    <scope>NUCLEOTIDE SEQUENCE</scope>
    <source>
        <strain evidence="2">X62</strain>
    </source>
</reference>
<feature type="domain" description="DNA mismatch repair protein MutS core" evidence="1">
    <location>
        <begin position="30"/>
        <end position="122"/>
    </location>
</feature>
<dbReference type="SUPFAM" id="SSF48334">
    <property type="entry name" value="DNA repair protein MutS, domain III"/>
    <property type="match status" value="1"/>
</dbReference>
<dbReference type="Pfam" id="PF05192">
    <property type="entry name" value="MutS_III"/>
    <property type="match status" value="1"/>
</dbReference>
<dbReference type="PANTHER" id="PTHR11361:SF34">
    <property type="entry name" value="DNA MISMATCH REPAIR PROTEIN MSH1, MITOCHONDRIAL"/>
    <property type="match status" value="1"/>
</dbReference>
<dbReference type="EMBL" id="WNUR01002012">
    <property type="protein sequence ID" value="MDZ7544079.1"/>
    <property type="molecule type" value="Genomic_DNA"/>
</dbReference>
<gene>
    <name evidence="2" type="ORF">GNF83_23540</name>
</gene>
<dbReference type="GO" id="GO:0030983">
    <property type="term" value="F:mismatched DNA binding"/>
    <property type="evidence" value="ECO:0007669"/>
    <property type="project" value="InterPro"/>
</dbReference>
<dbReference type="GO" id="GO:0140664">
    <property type="term" value="F:ATP-dependent DNA damage sensor activity"/>
    <property type="evidence" value="ECO:0007669"/>
    <property type="project" value="InterPro"/>
</dbReference>
<feature type="non-terminal residue" evidence="2">
    <location>
        <position position="123"/>
    </location>
</feature>
<evidence type="ECO:0000313" key="2">
    <source>
        <dbReference type="EMBL" id="MDZ7544079.1"/>
    </source>
</evidence>